<dbReference type="RefSeq" id="WP_196425303.1">
    <property type="nucleotide sequence ID" value="NZ_CABVGP010000001.1"/>
</dbReference>
<dbReference type="GO" id="GO:0043546">
    <property type="term" value="F:molybdopterin cofactor binding"/>
    <property type="evidence" value="ECO:0007669"/>
    <property type="project" value="TreeGrafter"/>
</dbReference>
<keyword evidence="1" id="KW-0472">Membrane</keyword>
<feature type="transmembrane region" description="Helical" evidence="1">
    <location>
        <begin position="134"/>
        <end position="155"/>
    </location>
</feature>
<organism evidence="3 4">
    <name type="scientific">Amycolatopsis camponoti</name>
    <dbReference type="NCBI Taxonomy" id="2606593"/>
    <lineage>
        <taxon>Bacteria</taxon>
        <taxon>Bacillati</taxon>
        <taxon>Actinomycetota</taxon>
        <taxon>Actinomycetes</taxon>
        <taxon>Pseudonocardiales</taxon>
        <taxon>Pseudonocardiaceae</taxon>
        <taxon>Amycolatopsis</taxon>
    </lineage>
</organism>
<reference evidence="3 4" key="1">
    <citation type="submission" date="2019-09" db="EMBL/GenBank/DDBJ databases">
        <authorList>
            <person name="Leyn A S."/>
        </authorList>
    </citation>
    <scope>NUCLEOTIDE SEQUENCE [LARGE SCALE GENOMIC DNA]</scope>
    <source>
        <strain evidence="3">AA231_1</strain>
    </source>
</reference>
<feature type="transmembrane region" description="Helical" evidence="1">
    <location>
        <begin position="84"/>
        <end position="103"/>
    </location>
</feature>
<dbReference type="InterPro" id="IPR000572">
    <property type="entry name" value="OxRdtase_Mopterin-bd_dom"/>
</dbReference>
<dbReference type="EMBL" id="CABVGP010000001">
    <property type="protein sequence ID" value="VVJ17698.1"/>
    <property type="molecule type" value="Genomic_DNA"/>
</dbReference>
<dbReference type="SUPFAM" id="SSF81296">
    <property type="entry name" value="E set domains"/>
    <property type="match status" value="1"/>
</dbReference>
<dbReference type="PANTHER" id="PTHR19372:SF7">
    <property type="entry name" value="SULFITE OXIDASE, MITOCHONDRIAL"/>
    <property type="match status" value="1"/>
</dbReference>
<dbReference type="Gene3D" id="2.60.40.650">
    <property type="match status" value="1"/>
</dbReference>
<protein>
    <submittedName>
        <fullName evidence="3">Probable sulfite oxidase</fullName>
    </submittedName>
</protein>
<dbReference type="GO" id="GO:0006790">
    <property type="term" value="P:sulfur compound metabolic process"/>
    <property type="evidence" value="ECO:0007669"/>
    <property type="project" value="TreeGrafter"/>
</dbReference>
<gene>
    <name evidence="3" type="ORF">AA23TX_02719</name>
</gene>
<dbReference type="InterPro" id="IPR014756">
    <property type="entry name" value="Ig_E-set"/>
</dbReference>
<evidence type="ECO:0000313" key="3">
    <source>
        <dbReference type="EMBL" id="VVJ17698.1"/>
    </source>
</evidence>
<dbReference type="GO" id="GO:0020037">
    <property type="term" value="F:heme binding"/>
    <property type="evidence" value="ECO:0007669"/>
    <property type="project" value="TreeGrafter"/>
</dbReference>
<dbReference type="Pfam" id="PF00174">
    <property type="entry name" value="Oxidored_molyb"/>
    <property type="match status" value="1"/>
</dbReference>
<keyword evidence="4" id="KW-1185">Reference proteome</keyword>
<dbReference type="PANTHER" id="PTHR19372">
    <property type="entry name" value="SULFITE REDUCTASE"/>
    <property type="match status" value="1"/>
</dbReference>
<keyword evidence="1" id="KW-0812">Transmembrane</keyword>
<proteinExistence type="predicted"/>
<name>A0A6I8LMP5_9PSEU</name>
<feature type="transmembrane region" description="Helical" evidence="1">
    <location>
        <begin position="110"/>
        <end position="128"/>
    </location>
</feature>
<evidence type="ECO:0000259" key="2">
    <source>
        <dbReference type="Pfam" id="PF00174"/>
    </source>
</evidence>
<dbReference type="Proteomes" id="UP000399805">
    <property type="component" value="Unassembled WGS sequence"/>
</dbReference>
<keyword evidence="1" id="KW-1133">Transmembrane helix</keyword>
<dbReference type="InterPro" id="IPR036374">
    <property type="entry name" value="OxRdtase_Mopterin-bd_sf"/>
</dbReference>
<evidence type="ECO:0000313" key="4">
    <source>
        <dbReference type="Proteomes" id="UP000399805"/>
    </source>
</evidence>
<sequence length="528" mass="56445">MAAPSVTLPPDSPAPPRRTRLRFFAAAFTGVLALAAALAAGHLVAGFININASPYLAVGNGAIDLTPIELKDFAVRTFGTYDKLVLLGSMAVVMVGVAALAGVLSRRSPVPGTVLIALFGLVGAFAVYQRPDLTFVALLAPIASLVVGIAVFLLLHRIAPRVWREPDSGEKTGTSRRAFLLGGAGVVVGAGAAGLGGRLISSSRDATASREAVGKLVPARTAPTIPADADFSKLGTPPFLTPNDKFYRVDTALSVPQVRTEDWSLRLHGMVDREIRFSYNDIRTRPLVERTVTMTCVSNEVGGDYVSTSNFIGVDLADLLAEAGVKPGAEQLFCTSVDGWTSGTPVAAAQDRARGAMLAIGMNGEPLPLEHGFPARLVTPGLFGYVSATKWVVDIEVTTWAARQAYWLKRGWSQEAPIKTESRIDSHRGFANVRTGKVRVAGVAWAQHTGIEKVEVRVDQGPWQETTLSQEVNLNTWRMWWTELDIPSGVHQVFCRATDKSGYTQTDMRAGTVPDGATGWHNVTFTAA</sequence>
<dbReference type="Gene3D" id="3.90.420.10">
    <property type="entry name" value="Oxidoreductase, molybdopterin-binding domain"/>
    <property type="match status" value="1"/>
</dbReference>
<dbReference type="GO" id="GO:0008482">
    <property type="term" value="F:sulfite oxidase activity"/>
    <property type="evidence" value="ECO:0007669"/>
    <property type="project" value="TreeGrafter"/>
</dbReference>
<feature type="transmembrane region" description="Helical" evidence="1">
    <location>
        <begin position="178"/>
        <end position="200"/>
    </location>
</feature>
<feature type="domain" description="Oxidoreductase molybdopterin-binding" evidence="2">
    <location>
        <begin position="253"/>
        <end position="406"/>
    </location>
</feature>
<dbReference type="SUPFAM" id="SSF56524">
    <property type="entry name" value="Oxidoreductase molybdopterin-binding domain"/>
    <property type="match status" value="1"/>
</dbReference>
<evidence type="ECO:0000256" key="1">
    <source>
        <dbReference type="SAM" id="Phobius"/>
    </source>
</evidence>
<dbReference type="AlphaFoldDB" id="A0A6I8LMP5"/>
<accession>A0A6I8LMP5</accession>
<feature type="transmembrane region" description="Helical" evidence="1">
    <location>
        <begin position="23"/>
        <end position="48"/>
    </location>
</feature>